<evidence type="ECO:0000256" key="8">
    <source>
        <dbReference type="ARBA" id="ARBA00023136"/>
    </source>
</evidence>
<feature type="compositionally biased region" description="Polar residues" evidence="14">
    <location>
        <begin position="267"/>
        <end position="280"/>
    </location>
</feature>
<protein>
    <recommendedName>
        <fullName evidence="2">guanylate cyclase</fullName>
        <ecNumber evidence="2">4.6.1.2</ecNumber>
    </recommendedName>
</protein>
<dbReference type="GeneTree" id="ENSGT00940000165284"/>
<proteinExistence type="inferred from homology"/>
<dbReference type="STRING" id="28377.ENSACAP00000013268"/>
<dbReference type="AlphaFoldDB" id="H9GJY6"/>
<dbReference type="PANTHER" id="PTHR11920:SF497">
    <property type="entry name" value="GUANYLATE CYCLASE"/>
    <property type="match status" value="1"/>
</dbReference>
<sequence length="780" mass="87597">MERKDYFSRKTEKCCGSNKTVGRILAACVFSMFTLMGNIYMDLSQTLQSWRNAEEALGGLPSCQDLLLVPMIHLIQEQMTRKDGKGRALMLEELAISCNEKLHHCQDLDCHVFVKMLLEKWDSIPTSEKVLGKPGIILELLQAFGYPQEDLNAMGSNPDWTGVLLLRLLLRIQGAMLESSEDAQGLWLQVFNPYAIGSSESVRECGAEKNLSLLFSTQRSSKIGKDLNFPTQSSSEMKDLNSSIQYPPKREKNPSSSNQSSSKMKNVNISTQSSSKKLNLSTQHQSDLLFYAQSSSKMKKNLNFFIQNSSKIENPNSSNSNQSNLFSIQSSSKMKNLNIFTQSSLKREKNPNSSTPNQSDLLFSIQSSSKREKTPNSSTQRQSNPFFTQNSSKNLNVSTQRSSKREKTPNFPTPRLSNLPISLKDLDSLTSCLLEKTRRRLSRKSREVLSLVSLKVTLWLLTGLLYPAAALSFTEMTGWVQRYAWRLKQRTEALQHERHLAEDLLHQMLPRSVAKQLRRREKVEAESYDQVTIFFSDVVGFTAIAASCSPLQVVEMLNGLYVCFDTRIESYDVYKVETIGDAYMVVSGLPERNGERHAHEIAQMSLDLVAAVRQVLVPHMPDRKLELRVGIHTGPCVAGVVGHKMPRYCLFGDTVNTASRMESTSLPQKIHISSATYLALLEDDAYEMEPRGEIEVKGKGRMQTYWLLGSKNHSVQNDSLVCHWNPGLSREAAKGERSRASTRQPSREEKRVPDLLALPDGSAEAAGILPGFVEQECHGL</sequence>
<keyword evidence="8 15" id="KW-0472">Membrane</keyword>
<feature type="domain" description="Guanylate cyclase" evidence="16">
    <location>
        <begin position="532"/>
        <end position="662"/>
    </location>
</feature>
<dbReference type="EC" id="4.6.1.2" evidence="2"/>
<dbReference type="GO" id="GO:0006182">
    <property type="term" value="P:cGMP biosynthetic process"/>
    <property type="evidence" value="ECO:0000318"/>
    <property type="project" value="GO_Central"/>
</dbReference>
<comment type="similarity">
    <text evidence="13">Belongs to the adenylyl cyclase class-4/guanylyl cyclase family.</text>
</comment>
<evidence type="ECO:0000256" key="4">
    <source>
        <dbReference type="ARBA" id="ARBA00022729"/>
    </source>
</evidence>
<keyword evidence="5" id="KW-0547">Nucleotide-binding</keyword>
<evidence type="ECO:0000256" key="6">
    <source>
        <dbReference type="ARBA" id="ARBA00022989"/>
    </source>
</evidence>
<dbReference type="CDD" id="cd07302">
    <property type="entry name" value="CHD"/>
    <property type="match status" value="1"/>
</dbReference>
<evidence type="ECO:0000256" key="14">
    <source>
        <dbReference type="SAM" id="MobiDB-lite"/>
    </source>
</evidence>
<gene>
    <name evidence="17" type="primary">LOC103282148</name>
</gene>
<feature type="transmembrane region" description="Helical" evidence="15">
    <location>
        <begin position="21"/>
        <end position="41"/>
    </location>
</feature>
<dbReference type="Ensembl" id="ENSACAT00000013535.3">
    <property type="protein sequence ID" value="ENSACAP00000013268.3"/>
    <property type="gene ID" value="ENSACAG00000013507.3"/>
</dbReference>
<evidence type="ECO:0000256" key="7">
    <source>
        <dbReference type="ARBA" id="ARBA00023134"/>
    </source>
</evidence>
<dbReference type="PROSITE" id="PS50125">
    <property type="entry name" value="GUANYLATE_CYCLASE_2"/>
    <property type="match status" value="1"/>
</dbReference>
<feature type="compositionally biased region" description="Basic and acidic residues" evidence="14">
    <location>
        <begin position="732"/>
        <end position="753"/>
    </location>
</feature>
<evidence type="ECO:0000256" key="13">
    <source>
        <dbReference type="RuleBase" id="RU000405"/>
    </source>
</evidence>
<dbReference type="InterPro" id="IPR029787">
    <property type="entry name" value="Nucleotide_cyclase"/>
</dbReference>
<evidence type="ECO:0000256" key="15">
    <source>
        <dbReference type="SAM" id="Phobius"/>
    </source>
</evidence>
<feature type="region of interest" description="Disordered" evidence="14">
    <location>
        <begin position="225"/>
        <end position="280"/>
    </location>
</feature>
<dbReference type="eggNOG" id="KOG1023">
    <property type="taxonomic scope" value="Eukaryota"/>
</dbReference>
<feature type="compositionally biased region" description="Polar residues" evidence="14">
    <location>
        <begin position="229"/>
        <end position="245"/>
    </location>
</feature>
<feature type="region of interest" description="Disordered" evidence="14">
    <location>
        <begin position="732"/>
        <end position="754"/>
    </location>
</feature>
<dbReference type="GO" id="GO:0035556">
    <property type="term" value="P:intracellular signal transduction"/>
    <property type="evidence" value="ECO:0007669"/>
    <property type="project" value="InterPro"/>
</dbReference>
<dbReference type="InterPro" id="IPR018297">
    <property type="entry name" value="A/G_cyclase_CS"/>
</dbReference>
<dbReference type="GO" id="GO:0005525">
    <property type="term" value="F:GTP binding"/>
    <property type="evidence" value="ECO:0007669"/>
    <property type="project" value="UniProtKB-KW"/>
</dbReference>
<evidence type="ECO:0000256" key="12">
    <source>
        <dbReference type="ARBA" id="ARBA00023293"/>
    </source>
</evidence>
<dbReference type="PROSITE" id="PS00452">
    <property type="entry name" value="GUANYLATE_CYCLASE_1"/>
    <property type="match status" value="1"/>
</dbReference>
<keyword evidence="7" id="KW-0342">GTP-binding</keyword>
<dbReference type="GO" id="GO:0005886">
    <property type="term" value="C:plasma membrane"/>
    <property type="evidence" value="ECO:0000318"/>
    <property type="project" value="GO_Central"/>
</dbReference>
<keyword evidence="4" id="KW-0732">Signal</keyword>
<evidence type="ECO:0000256" key="1">
    <source>
        <dbReference type="ARBA" id="ARBA00004479"/>
    </source>
</evidence>
<evidence type="ECO:0000256" key="3">
    <source>
        <dbReference type="ARBA" id="ARBA00022692"/>
    </source>
</evidence>
<evidence type="ECO:0000256" key="10">
    <source>
        <dbReference type="ARBA" id="ARBA00023180"/>
    </source>
</evidence>
<comment type="subcellular location">
    <subcellularLocation>
        <location evidence="1">Membrane</location>
        <topology evidence="1">Single-pass type I membrane protein</topology>
    </subcellularLocation>
</comment>
<name>H9GJY6_ANOCA</name>
<dbReference type="GO" id="GO:0007168">
    <property type="term" value="P:receptor guanylyl cyclase signaling pathway"/>
    <property type="evidence" value="ECO:0000318"/>
    <property type="project" value="GO_Central"/>
</dbReference>
<dbReference type="InterPro" id="IPR001054">
    <property type="entry name" value="A/G_cyclase"/>
</dbReference>
<accession>H9GJY6</accession>
<dbReference type="GO" id="GO:0004383">
    <property type="term" value="F:guanylate cyclase activity"/>
    <property type="evidence" value="ECO:0000318"/>
    <property type="project" value="GO_Central"/>
</dbReference>
<feature type="compositionally biased region" description="Polar residues" evidence="14">
    <location>
        <begin position="375"/>
        <end position="401"/>
    </location>
</feature>
<dbReference type="GeneID" id="103282148"/>
<feature type="region of interest" description="Disordered" evidence="14">
    <location>
        <begin position="367"/>
        <end position="417"/>
    </location>
</feature>
<keyword evidence="18" id="KW-1185">Reference proteome</keyword>
<evidence type="ECO:0000313" key="17">
    <source>
        <dbReference type="Ensembl" id="ENSACAP00000013268.3"/>
    </source>
</evidence>
<dbReference type="PANTHER" id="PTHR11920">
    <property type="entry name" value="GUANYLYL CYCLASE"/>
    <property type="match status" value="1"/>
</dbReference>
<dbReference type="KEGG" id="acs:103282148"/>
<dbReference type="RefSeq" id="XP_062822786.1">
    <property type="nucleotide sequence ID" value="XM_062966716.1"/>
</dbReference>
<reference evidence="17" key="2">
    <citation type="submission" date="2025-08" db="UniProtKB">
        <authorList>
            <consortium name="Ensembl"/>
        </authorList>
    </citation>
    <scope>IDENTIFICATION</scope>
</reference>
<evidence type="ECO:0000256" key="11">
    <source>
        <dbReference type="ARBA" id="ARBA00023239"/>
    </source>
</evidence>
<dbReference type="InParanoid" id="H9GJY6"/>
<dbReference type="Gene3D" id="3.30.70.1230">
    <property type="entry name" value="Nucleotide cyclase"/>
    <property type="match status" value="1"/>
</dbReference>
<dbReference type="Pfam" id="PF00211">
    <property type="entry name" value="Guanylate_cyc"/>
    <property type="match status" value="1"/>
</dbReference>
<evidence type="ECO:0000256" key="2">
    <source>
        <dbReference type="ARBA" id="ARBA00012202"/>
    </source>
</evidence>
<evidence type="ECO:0000313" key="18">
    <source>
        <dbReference type="Proteomes" id="UP000001646"/>
    </source>
</evidence>
<evidence type="ECO:0000256" key="5">
    <source>
        <dbReference type="ARBA" id="ARBA00022741"/>
    </source>
</evidence>
<dbReference type="GO" id="GO:0001653">
    <property type="term" value="F:peptide receptor activity"/>
    <property type="evidence" value="ECO:0000318"/>
    <property type="project" value="GO_Central"/>
</dbReference>
<dbReference type="Proteomes" id="UP000001646">
    <property type="component" value="Unplaced"/>
</dbReference>
<reference evidence="17" key="1">
    <citation type="submission" date="2009-12" db="EMBL/GenBank/DDBJ databases">
        <title>The Genome Sequence of Anolis carolinensis (Green Anole Lizard).</title>
        <authorList>
            <consortium name="The Genome Sequencing Platform"/>
            <person name="Di Palma F."/>
            <person name="Alfoldi J."/>
            <person name="Heiman D."/>
            <person name="Young S."/>
            <person name="Grabherr M."/>
            <person name="Johnson J."/>
            <person name="Lander E.S."/>
            <person name="Lindblad-Toh K."/>
        </authorList>
    </citation>
    <scope>NUCLEOTIDE SEQUENCE [LARGE SCALE GENOMIC DNA]</scope>
    <source>
        <strain evidence="17">JBL SC #1</strain>
    </source>
</reference>
<evidence type="ECO:0000256" key="9">
    <source>
        <dbReference type="ARBA" id="ARBA00023170"/>
    </source>
</evidence>
<reference evidence="17" key="3">
    <citation type="submission" date="2025-09" db="UniProtKB">
        <authorList>
            <consortium name="Ensembl"/>
        </authorList>
    </citation>
    <scope>IDENTIFICATION</scope>
</reference>
<organism evidence="17 18">
    <name type="scientific">Anolis carolinensis</name>
    <name type="common">Green anole</name>
    <name type="synonym">American chameleon</name>
    <dbReference type="NCBI Taxonomy" id="28377"/>
    <lineage>
        <taxon>Eukaryota</taxon>
        <taxon>Metazoa</taxon>
        <taxon>Chordata</taxon>
        <taxon>Craniata</taxon>
        <taxon>Vertebrata</taxon>
        <taxon>Euteleostomi</taxon>
        <taxon>Lepidosauria</taxon>
        <taxon>Squamata</taxon>
        <taxon>Bifurcata</taxon>
        <taxon>Unidentata</taxon>
        <taxon>Episquamata</taxon>
        <taxon>Toxicofera</taxon>
        <taxon>Iguania</taxon>
        <taxon>Dactyloidae</taxon>
        <taxon>Anolis</taxon>
    </lineage>
</organism>
<dbReference type="FunFam" id="3.30.70.1230:FF:000004">
    <property type="entry name" value="Guanylate cyclase"/>
    <property type="match status" value="1"/>
</dbReference>
<dbReference type="SUPFAM" id="SSF55073">
    <property type="entry name" value="Nucleotide cyclase"/>
    <property type="match status" value="1"/>
</dbReference>
<feature type="compositionally biased region" description="Low complexity" evidence="14">
    <location>
        <begin position="254"/>
        <end position="266"/>
    </location>
</feature>
<dbReference type="Gene3D" id="6.10.250.780">
    <property type="match status" value="1"/>
</dbReference>
<dbReference type="InterPro" id="IPR050401">
    <property type="entry name" value="Cyclic_nucleotide_synthase"/>
</dbReference>
<keyword evidence="6 15" id="KW-1133">Transmembrane helix</keyword>
<keyword evidence="12" id="KW-0141">cGMP biosynthesis</keyword>
<keyword evidence="10" id="KW-0325">Glycoprotein</keyword>
<dbReference type="OrthoDB" id="6127067at2759"/>
<keyword evidence="3 15" id="KW-0812">Transmembrane</keyword>
<dbReference type="SMART" id="SM00044">
    <property type="entry name" value="CYCc"/>
    <property type="match status" value="1"/>
</dbReference>
<keyword evidence="11 13" id="KW-0456">Lyase</keyword>
<dbReference type="HOGENOM" id="CLU_001072_6_1_1"/>
<evidence type="ECO:0000259" key="16">
    <source>
        <dbReference type="PROSITE" id="PS50125"/>
    </source>
</evidence>
<keyword evidence="9" id="KW-0675">Receptor</keyword>
<dbReference type="Bgee" id="ENSACAG00000013507">
    <property type="expression patterns" value="Expressed in ovary and 1 other cell type or tissue"/>
</dbReference>